<organism evidence="2 3">
    <name type="scientific">Dryococelus australis</name>
    <dbReference type="NCBI Taxonomy" id="614101"/>
    <lineage>
        <taxon>Eukaryota</taxon>
        <taxon>Metazoa</taxon>
        <taxon>Ecdysozoa</taxon>
        <taxon>Arthropoda</taxon>
        <taxon>Hexapoda</taxon>
        <taxon>Insecta</taxon>
        <taxon>Pterygota</taxon>
        <taxon>Neoptera</taxon>
        <taxon>Polyneoptera</taxon>
        <taxon>Phasmatodea</taxon>
        <taxon>Verophasmatodea</taxon>
        <taxon>Anareolatae</taxon>
        <taxon>Phasmatidae</taxon>
        <taxon>Eurycanthinae</taxon>
        <taxon>Dryococelus</taxon>
    </lineage>
</organism>
<evidence type="ECO:0000313" key="3">
    <source>
        <dbReference type="Proteomes" id="UP001159363"/>
    </source>
</evidence>
<dbReference type="InterPro" id="IPR054722">
    <property type="entry name" value="PolX-like_BBD"/>
</dbReference>
<name>A0ABQ9GHM0_9NEOP</name>
<protein>
    <recommendedName>
        <fullName evidence="1">Retrovirus-related Pol polyprotein from transposon TNT 1-94-like beta-barrel domain-containing protein</fullName>
    </recommendedName>
</protein>
<sequence length="192" mass="21712">MTEDTVEVMSVLTACEVWMECHRLFDRRRGKSEDSQLEKSVGAVKGLMSASESLASDNDDHVGKGSVMVEAQVGGQWLQLQLCDVWYVPQLSRNLFSVLATQDKKKPGIDGKLKLEGTRRGQRERATSPGERIHSDVCGPFRHSLSNDQYFVLLKDVENSRFHSVYYRQISEVPEKLKPFSKETQVIGHVVK</sequence>
<evidence type="ECO:0000259" key="1">
    <source>
        <dbReference type="Pfam" id="PF22936"/>
    </source>
</evidence>
<proteinExistence type="predicted"/>
<gene>
    <name evidence="2" type="ORF">PR048_027825</name>
</gene>
<evidence type="ECO:0000313" key="2">
    <source>
        <dbReference type="EMBL" id="KAJ8871503.1"/>
    </source>
</evidence>
<comment type="caution">
    <text evidence="2">The sequence shown here is derived from an EMBL/GenBank/DDBJ whole genome shotgun (WGS) entry which is preliminary data.</text>
</comment>
<dbReference type="Pfam" id="PF22936">
    <property type="entry name" value="Pol_BBD"/>
    <property type="match status" value="1"/>
</dbReference>
<accession>A0ABQ9GHM0</accession>
<dbReference type="EMBL" id="JARBHB010000012">
    <property type="protein sequence ID" value="KAJ8871503.1"/>
    <property type="molecule type" value="Genomic_DNA"/>
</dbReference>
<dbReference type="Proteomes" id="UP001159363">
    <property type="component" value="Chromosome 11"/>
</dbReference>
<feature type="domain" description="Retrovirus-related Pol polyprotein from transposon TNT 1-94-like beta-barrel" evidence="1">
    <location>
        <begin position="62"/>
        <end position="104"/>
    </location>
</feature>
<keyword evidence="3" id="KW-1185">Reference proteome</keyword>
<reference evidence="2 3" key="1">
    <citation type="submission" date="2023-02" db="EMBL/GenBank/DDBJ databases">
        <title>LHISI_Scaffold_Assembly.</title>
        <authorList>
            <person name="Stuart O.P."/>
            <person name="Cleave R."/>
            <person name="Magrath M.J.L."/>
            <person name="Mikheyev A.S."/>
        </authorList>
    </citation>
    <scope>NUCLEOTIDE SEQUENCE [LARGE SCALE GENOMIC DNA]</scope>
    <source>
        <strain evidence="2">Daus_M_001</strain>
        <tissue evidence="2">Leg muscle</tissue>
    </source>
</reference>